<organism evidence="2 3">
    <name type="scientific">Trichostrongylus colubriformis</name>
    <name type="common">Black scour worm</name>
    <dbReference type="NCBI Taxonomy" id="6319"/>
    <lineage>
        <taxon>Eukaryota</taxon>
        <taxon>Metazoa</taxon>
        <taxon>Ecdysozoa</taxon>
        <taxon>Nematoda</taxon>
        <taxon>Chromadorea</taxon>
        <taxon>Rhabditida</taxon>
        <taxon>Rhabditina</taxon>
        <taxon>Rhabditomorpha</taxon>
        <taxon>Strongyloidea</taxon>
        <taxon>Trichostrongylidae</taxon>
        <taxon>Trichostrongylus</taxon>
    </lineage>
</organism>
<protein>
    <submittedName>
        <fullName evidence="2">Uncharacterized protein</fullName>
    </submittedName>
</protein>
<dbReference type="Proteomes" id="UP001331761">
    <property type="component" value="Unassembled WGS sequence"/>
</dbReference>
<feature type="compositionally biased region" description="Low complexity" evidence="1">
    <location>
        <begin position="151"/>
        <end position="161"/>
    </location>
</feature>
<dbReference type="EMBL" id="WIXE01002274">
    <property type="protein sequence ID" value="KAK5984959.1"/>
    <property type="molecule type" value="Genomic_DNA"/>
</dbReference>
<evidence type="ECO:0000313" key="3">
    <source>
        <dbReference type="Proteomes" id="UP001331761"/>
    </source>
</evidence>
<reference evidence="2 3" key="1">
    <citation type="submission" date="2019-10" db="EMBL/GenBank/DDBJ databases">
        <title>Assembly and Annotation for the nematode Trichostrongylus colubriformis.</title>
        <authorList>
            <person name="Martin J."/>
        </authorList>
    </citation>
    <scope>NUCLEOTIDE SEQUENCE [LARGE SCALE GENOMIC DNA]</scope>
    <source>
        <strain evidence="2">G859</strain>
        <tissue evidence="2">Whole worm</tissue>
    </source>
</reference>
<keyword evidence="3" id="KW-1185">Reference proteome</keyword>
<name>A0AAN8IS71_TRICO</name>
<evidence type="ECO:0000256" key="1">
    <source>
        <dbReference type="SAM" id="MobiDB-lite"/>
    </source>
</evidence>
<feature type="region of interest" description="Disordered" evidence="1">
    <location>
        <begin position="116"/>
        <end position="165"/>
    </location>
</feature>
<comment type="caution">
    <text evidence="2">The sequence shown here is derived from an EMBL/GenBank/DDBJ whole genome shotgun (WGS) entry which is preliminary data.</text>
</comment>
<evidence type="ECO:0000313" key="2">
    <source>
        <dbReference type="EMBL" id="KAK5984959.1"/>
    </source>
</evidence>
<sequence length="206" mass="23532">MVQNDKFLSDPAALDHICYMNATDPGFYLWKVTSPALTSELSFLCLRLWFPKKKGCLNVIEAETDFHPKYDSAISDEGTFVNSTSNSPNHGRTSQASKDFHYQEIYRPIKEDAHSMMPRQCKEELQSSLPPQPKDECQSNRPPPKDELQTSEQEPSEPQSSATLRNEVCLESIKMALESIPPANRQKAHVDILRYVYTTIFDKYLL</sequence>
<proteinExistence type="predicted"/>
<accession>A0AAN8IS71</accession>
<feature type="compositionally biased region" description="Basic and acidic residues" evidence="1">
    <location>
        <begin position="133"/>
        <end position="148"/>
    </location>
</feature>
<dbReference type="AlphaFoldDB" id="A0AAN8IS71"/>
<gene>
    <name evidence="2" type="ORF">GCK32_013953</name>
</gene>
<feature type="compositionally biased region" description="Basic and acidic residues" evidence="1">
    <location>
        <begin position="116"/>
        <end position="125"/>
    </location>
</feature>